<keyword evidence="6" id="KW-0378">Hydrolase</keyword>
<accession>A0ABQ4KLF5</accession>
<evidence type="ECO:0000313" key="11">
    <source>
        <dbReference type="Proteomes" id="UP000679950"/>
    </source>
</evidence>
<evidence type="ECO:0000256" key="3">
    <source>
        <dbReference type="ARBA" id="ARBA00005984"/>
    </source>
</evidence>
<dbReference type="PANTHER" id="PTHR11596:SF5">
    <property type="entry name" value="ALKALINE PHOSPHATASE"/>
    <property type="match status" value="1"/>
</dbReference>
<organism evidence="10 11">
    <name type="scientific">Lederbergia ruris</name>
    <dbReference type="NCBI Taxonomy" id="217495"/>
    <lineage>
        <taxon>Bacteria</taxon>
        <taxon>Bacillati</taxon>
        <taxon>Bacillota</taxon>
        <taxon>Bacilli</taxon>
        <taxon>Bacillales</taxon>
        <taxon>Bacillaceae</taxon>
        <taxon>Lederbergia</taxon>
    </lineage>
</organism>
<reference evidence="10 11" key="1">
    <citation type="submission" date="2021-03" db="EMBL/GenBank/DDBJ databases">
        <title>Antimicrobial resistance genes in bacteria isolated from Japanese honey, and their potential for conferring macrolide and lincosamide resistance in the American foulbrood pathogen Paenibacillus larvae.</title>
        <authorList>
            <person name="Okamoto M."/>
            <person name="Kumagai M."/>
            <person name="Kanamori H."/>
            <person name="Takamatsu D."/>
        </authorList>
    </citation>
    <scope>NUCLEOTIDE SEQUENCE [LARGE SCALE GENOMIC DNA]</scope>
    <source>
        <strain evidence="10 11">J8TS2</strain>
    </source>
</reference>
<evidence type="ECO:0000256" key="4">
    <source>
        <dbReference type="ARBA" id="ARBA00022553"/>
    </source>
</evidence>
<keyword evidence="4" id="KW-0597">Phosphoprotein</keyword>
<sequence length="422" mass="46792">MKRFVWLLLFFLGIFPFITNEMIVAAEKSPVTNVIFMIPDGFSAAYATGYRWYKGENSIMDEMLVGMHRTYSANSIVTDSAAGGTAMATGVKTNNGMIAMSPTGERLPTILQAAKASGKKTGLVTTTTITYATPAAFASHVEDRKMEAEIAPQLLDNRVDVLLGGGRKYFPKTLLNRAKAEGYQIVTDHKGLSLKSSSDKLLGLFSEEAMSPELDRHRTKEPSLAEMTETAIQILQKDKKGFFLMVEGGQIDWAGHANDAAWAMKDIEAFEQAVERVKEFAEEDQHTLVVIAGDHNTGGISIGGYNQYAANIDFLQDIKATGQYMVTQLDKERKNSKKVLKKYANIDLTPEEERKIQVAKDPERTINQILSKRALIGWTTYEHTGVDIPVYAYGPGAERFRGLQENTDLPKKIAKLMNIPFQ</sequence>
<evidence type="ECO:0000256" key="6">
    <source>
        <dbReference type="ARBA" id="ARBA00022801"/>
    </source>
</evidence>
<keyword evidence="5" id="KW-0479">Metal-binding</keyword>
<protein>
    <submittedName>
        <fullName evidence="10">Alkaline phosphatase</fullName>
    </submittedName>
</protein>
<dbReference type="Pfam" id="PF00245">
    <property type="entry name" value="Alk_phosphatase"/>
    <property type="match status" value="1"/>
</dbReference>
<dbReference type="CDD" id="cd16012">
    <property type="entry name" value="ALP"/>
    <property type="match status" value="1"/>
</dbReference>
<dbReference type="SMART" id="SM00098">
    <property type="entry name" value="alkPPc"/>
    <property type="match status" value="1"/>
</dbReference>
<dbReference type="InterPro" id="IPR018299">
    <property type="entry name" value="Alkaline_phosphatase_AS"/>
</dbReference>
<dbReference type="InterPro" id="IPR017850">
    <property type="entry name" value="Alkaline_phosphatase_core_sf"/>
</dbReference>
<dbReference type="PROSITE" id="PS00123">
    <property type="entry name" value="ALKALINE_PHOSPHATASE"/>
    <property type="match status" value="1"/>
</dbReference>
<comment type="cofactor">
    <cofactor evidence="2">
        <name>Zn(2+)</name>
        <dbReference type="ChEBI" id="CHEBI:29105"/>
    </cofactor>
</comment>
<dbReference type="PANTHER" id="PTHR11596">
    <property type="entry name" value="ALKALINE PHOSPHATASE"/>
    <property type="match status" value="1"/>
</dbReference>
<evidence type="ECO:0000256" key="5">
    <source>
        <dbReference type="ARBA" id="ARBA00022723"/>
    </source>
</evidence>
<dbReference type="InterPro" id="IPR001952">
    <property type="entry name" value="Alkaline_phosphatase"/>
</dbReference>
<dbReference type="Gene3D" id="1.10.60.40">
    <property type="match status" value="1"/>
</dbReference>
<keyword evidence="8" id="KW-0460">Magnesium</keyword>
<evidence type="ECO:0000313" key="10">
    <source>
        <dbReference type="EMBL" id="GIN58780.1"/>
    </source>
</evidence>
<comment type="caution">
    <text evidence="10">The sequence shown here is derived from an EMBL/GenBank/DDBJ whole genome shotgun (WGS) entry which is preliminary data.</text>
</comment>
<evidence type="ECO:0000256" key="8">
    <source>
        <dbReference type="ARBA" id="ARBA00022842"/>
    </source>
</evidence>
<keyword evidence="7" id="KW-0862">Zinc</keyword>
<evidence type="ECO:0000256" key="2">
    <source>
        <dbReference type="ARBA" id="ARBA00001947"/>
    </source>
</evidence>
<evidence type="ECO:0000256" key="9">
    <source>
        <dbReference type="RuleBase" id="RU003946"/>
    </source>
</evidence>
<dbReference type="Proteomes" id="UP000679950">
    <property type="component" value="Unassembled WGS sequence"/>
</dbReference>
<dbReference type="PRINTS" id="PR00113">
    <property type="entry name" value="ALKPHPHTASE"/>
</dbReference>
<name>A0ABQ4KLF5_9BACI</name>
<dbReference type="RefSeq" id="WP_212966873.1">
    <property type="nucleotide sequence ID" value="NZ_BORB01000029.1"/>
</dbReference>
<comment type="similarity">
    <text evidence="3 9">Belongs to the alkaline phosphatase family.</text>
</comment>
<comment type="cofactor">
    <cofactor evidence="1">
        <name>Mg(2+)</name>
        <dbReference type="ChEBI" id="CHEBI:18420"/>
    </cofactor>
</comment>
<gene>
    <name evidence="10" type="ORF">J8TS2_30990</name>
</gene>
<dbReference type="EMBL" id="BORB01000029">
    <property type="protein sequence ID" value="GIN58780.1"/>
    <property type="molecule type" value="Genomic_DNA"/>
</dbReference>
<keyword evidence="11" id="KW-1185">Reference proteome</keyword>
<dbReference type="SUPFAM" id="SSF53649">
    <property type="entry name" value="Alkaline phosphatase-like"/>
    <property type="match status" value="1"/>
</dbReference>
<evidence type="ECO:0000256" key="1">
    <source>
        <dbReference type="ARBA" id="ARBA00001946"/>
    </source>
</evidence>
<evidence type="ECO:0000256" key="7">
    <source>
        <dbReference type="ARBA" id="ARBA00022833"/>
    </source>
</evidence>
<dbReference type="Gene3D" id="3.40.720.10">
    <property type="entry name" value="Alkaline Phosphatase, subunit A"/>
    <property type="match status" value="1"/>
</dbReference>
<proteinExistence type="inferred from homology"/>